<dbReference type="InterPro" id="IPR019171">
    <property type="entry name" value="MIX23"/>
</dbReference>
<dbReference type="PANTHER" id="PTHR31905:SF2">
    <property type="entry name" value="PROTEIN MIX23"/>
    <property type="match status" value="1"/>
</dbReference>
<proteinExistence type="inferred from homology"/>
<dbReference type="GO" id="GO:0005758">
    <property type="term" value="C:mitochondrial intermembrane space"/>
    <property type="evidence" value="ECO:0007669"/>
    <property type="project" value="InterPro"/>
</dbReference>
<dbReference type="Proteomes" id="UP001219355">
    <property type="component" value="Chromosome 4"/>
</dbReference>
<dbReference type="EMBL" id="CP120630">
    <property type="protein sequence ID" value="WEW60713.1"/>
    <property type="molecule type" value="Genomic_DNA"/>
</dbReference>
<name>A0AAF0DM31_9EURO</name>
<sequence length="251" mass="28650">MLDLFWAHRSKPATEPVASQKKEMSRASRRPTLTPQFCFNERALRGGLPFQDLSDVQYPSSFQEFKAKHLHVNNPASVRICTDFLRISRSTIDDSITQNLNALVTPAGKGFDPTSTTVRQTDFPNKPQIDPGSCQIFKDKVLFPSWQVRSDVLNYCAGVATSPDPEDPDLVLRQVESAKDRERVVDERLDPYSARFFPREARTESLAMLIRNERGVESIIRSRTWGLVTERCGNSFEGWEDALNRWREQQG</sequence>
<comment type="similarity">
    <text evidence="1">Belongs to the MIX23 family.</text>
</comment>
<dbReference type="Pfam" id="PF09774">
    <property type="entry name" value="MIX23"/>
    <property type="match status" value="1"/>
</dbReference>
<evidence type="ECO:0000313" key="2">
    <source>
        <dbReference type="EMBL" id="WEW60713.1"/>
    </source>
</evidence>
<evidence type="ECO:0008006" key="4">
    <source>
        <dbReference type="Google" id="ProtNLM"/>
    </source>
</evidence>
<protein>
    <recommendedName>
        <fullName evidence="4">Caffeine-induced death protein Cid2</fullName>
    </recommendedName>
</protein>
<keyword evidence="3" id="KW-1185">Reference proteome</keyword>
<reference evidence="2" key="1">
    <citation type="submission" date="2023-03" db="EMBL/GenBank/DDBJ databases">
        <title>Emydomyces testavorans Genome Sequence.</title>
        <authorList>
            <person name="Hoyer L."/>
        </authorList>
    </citation>
    <scope>NUCLEOTIDE SEQUENCE</scope>
    <source>
        <strain evidence="2">16-2883</strain>
    </source>
</reference>
<accession>A0AAF0DM31</accession>
<evidence type="ECO:0000313" key="3">
    <source>
        <dbReference type="Proteomes" id="UP001219355"/>
    </source>
</evidence>
<dbReference type="PANTHER" id="PTHR31905">
    <property type="entry name" value="COILED-COIL DOMAIN-CONTAINING PROTEIN 58"/>
    <property type="match status" value="1"/>
</dbReference>
<dbReference type="AlphaFoldDB" id="A0AAF0DM31"/>
<gene>
    <name evidence="2" type="ORF">PRK78_006200</name>
</gene>
<evidence type="ECO:0000256" key="1">
    <source>
        <dbReference type="ARBA" id="ARBA00024204"/>
    </source>
</evidence>
<organism evidence="2 3">
    <name type="scientific">Emydomyces testavorans</name>
    <dbReference type="NCBI Taxonomy" id="2070801"/>
    <lineage>
        <taxon>Eukaryota</taxon>
        <taxon>Fungi</taxon>
        <taxon>Dikarya</taxon>
        <taxon>Ascomycota</taxon>
        <taxon>Pezizomycotina</taxon>
        <taxon>Eurotiomycetes</taxon>
        <taxon>Eurotiomycetidae</taxon>
        <taxon>Onygenales</taxon>
        <taxon>Nannizziopsiaceae</taxon>
        <taxon>Emydomyces</taxon>
    </lineage>
</organism>